<gene>
    <name evidence="1" type="ORF">DFQ00_105176</name>
    <name evidence="2" type="ORF">HUB98_09915</name>
</gene>
<keyword evidence="4" id="KW-1185">Reference proteome</keyword>
<dbReference type="Proteomes" id="UP000509327">
    <property type="component" value="Chromosome"/>
</dbReference>
<evidence type="ECO:0000313" key="2">
    <source>
        <dbReference type="EMBL" id="QKS56622.1"/>
    </source>
</evidence>
<reference evidence="2 4" key="2">
    <citation type="submission" date="2020-06" db="EMBL/GenBank/DDBJ databases">
        <title>Complete genome of Paenibacillus barcinonensis KACC11450.</title>
        <authorList>
            <person name="Kim M."/>
            <person name="Park Y.-J."/>
            <person name="Shin J.-H."/>
        </authorList>
    </citation>
    <scope>NUCLEOTIDE SEQUENCE [LARGE SCALE GENOMIC DNA]</scope>
    <source>
        <strain evidence="2 4">KACC11450</strain>
    </source>
</reference>
<accession>A0A2V4WP97</accession>
<evidence type="ECO:0000313" key="3">
    <source>
        <dbReference type="Proteomes" id="UP000247790"/>
    </source>
</evidence>
<reference evidence="1 3" key="1">
    <citation type="submission" date="2018-06" db="EMBL/GenBank/DDBJ databases">
        <title>Genomic Encyclopedia of Type Strains, Phase III (KMG-III): the genomes of soil and plant-associated and newly described type strains.</title>
        <authorList>
            <person name="Whitman W."/>
        </authorList>
    </citation>
    <scope>NUCLEOTIDE SEQUENCE [LARGE SCALE GENOMIC DNA]</scope>
    <source>
        <strain evidence="1 3">CECT 7022</strain>
    </source>
</reference>
<dbReference type="Proteomes" id="UP000247790">
    <property type="component" value="Unassembled WGS sequence"/>
</dbReference>
<proteinExistence type="predicted"/>
<dbReference type="EMBL" id="CP054614">
    <property type="protein sequence ID" value="QKS56622.1"/>
    <property type="molecule type" value="Genomic_DNA"/>
</dbReference>
<evidence type="ECO:0000313" key="1">
    <source>
        <dbReference type="EMBL" id="PYE49672.1"/>
    </source>
</evidence>
<sequence length="439" mass="50967">MTEKVIEISIQNKMSDREKCIEKYFKNATEKKFTITYLFIVDEATTPTMLDKIFTRSQEALSEISAIHPPSNDSKNEFVISNEMGSLLIKVGSKLIKKESVWEVYVEGEFELLEIYRTEFLLKIKDNCLKSYLIVDEISDEISVAAYPIIRNMENTMREYLIRFFSKKFGSRWWENNTTQTLKSKAAERKKEGFSKLLNMELYNIDFDDLIILLNGQFGQKDSKAILDALDVIVEHREKDTFTDKILLLKERFLGNWEKFFVQEIRIDNFLLDWKAAYDVRCEVAHNSLLSLTRFIKLVDLHSKLEKNIEILINEQRIIKTSEYIILDKINSLDLKLTKYDVESLIKESFLFISSINFGKEVMTSEEFQIQIDLLRESMKLFGEVKISSIQMSDVNEGDSNSVGRPSVNAKFLSIPTDVLGALELGLNNNMFNNKLIAQ</sequence>
<evidence type="ECO:0000313" key="4">
    <source>
        <dbReference type="Proteomes" id="UP000509327"/>
    </source>
</evidence>
<dbReference type="AlphaFoldDB" id="A0A2V4WP97"/>
<dbReference type="RefSeq" id="WP_110896371.1">
    <property type="nucleotide sequence ID" value="NZ_CP054614.1"/>
</dbReference>
<evidence type="ECO:0008006" key="5">
    <source>
        <dbReference type="Google" id="ProtNLM"/>
    </source>
</evidence>
<dbReference type="EMBL" id="QJSW01000005">
    <property type="protein sequence ID" value="PYE49672.1"/>
    <property type="molecule type" value="Genomic_DNA"/>
</dbReference>
<dbReference type="OrthoDB" id="1237440at2"/>
<organism evidence="1 3">
    <name type="scientific">Paenibacillus barcinonensis</name>
    <dbReference type="NCBI Taxonomy" id="198119"/>
    <lineage>
        <taxon>Bacteria</taxon>
        <taxon>Bacillati</taxon>
        <taxon>Bacillota</taxon>
        <taxon>Bacilli</taxon>
        <taxon>Bacillales</taxon>
        <taxon>Paenibacillaceae</taxon>
        <taxon>Paenibacillus</taxon>
    </lineage>
</organism>
<name>A0A2V4WP97_PAEBA</name>
<protein>
    <recommendedName>
        <fullName evidence="5">Apea-like HEPN domain-containing protein</fullName>
    </recommendedName>
</protein>